<accession>A0A7S0Q2N3</accession>
<gene>
    <name evidence="1" type="ORF">CPEL01642_LOCUS13596</name>
</gene>
<dbReference type="InterPro" id="IPR045388">
    <property type="entry name" value="HHL1-like"/>
</dbReference>
<protein>
    <submittedName>
        <fullName evidence="1">Uncharacterized protein</fullName>
    </submittedName>
</protein>
<organism evidence="1">
    <name type="scientific">Coccolithus braarudii</name>
    <dbReference type="NCBI Taxonomy" id="221442"/>
    <lineage>
        <taxon>Eukaryota</taxon>
        <taxon>Haptista</taxon>
        <taxon>Haptophyta</taxon>
        <taxon>Prymnesiophyceae</taxon>
        <taxon>Coccolithales</taxon>
        <taxon>Coccolithaceae</taxon>
        <taxon>Coccolithus</taxon>
    </lineage>
</organism>
<reference evidence="1" key="1">
    <citation type="submission" date="2021-01" db="EMBL/GenBank/DDBJ databases">
        <authorList>
            <person name="Corre E."/>
            <person name="Pelletier E."/>
            <person name="Niang G."/>
            <person name="Scheremetjew M."/>
            <person name="Finn R."/>
            <person name="Kale V."/>
            <person name="Holt S."/>
            <person name="Cochrane G."/>
            <person name="Meng A."/>
            <person name="Brown T."/>
            <person name="Cohen L."/>
        </authorList>
    </citation>
    <scope>NUCLEOTIDE SEQUENCE</scope>
    <source>
        <strain evidence="1">PLY182g</strain>
    </source>
</reference>
<dbReference type="AlphaFoldDB" id="A0A7S0Q2N3"/>
<evidence type="ECO:0000313" key="1">
    <source>
        <dbReference type="EMBL" id="CAD8610218.1"/>
    </source>
</evidence>
<name>A0A7S0Q2N3_9EUKA</name>
<proteinExistence type="predicted"/>
<sequence>MMQHAPSPAASRAAARLLADAPKGFGKKLNVQPKKKVLPSTTQVRRTKAADDFDKLKASGAPEYLVSIRTVGEKTSEWMPVGGIAVPRSSSEDAAVSMAIFNNEDELLKGAFRNFPRLKVSEDRFEYGFRLKDFPEDPIKVASKEKTEVTTNPLMQWFNSLDSPLNK</sequence>
<dbReference type="Pfam" id="PF20133">
    <property type="entry name" value="HHL1-like"/>
    <property type="match status" value="1"/>
</dbReference>
<dbReference type="EMBL" id="HBEY01028648">
    <property type="protein sequence ID" value="CAD8610218.1"/>
    <property type="molecule type" value="Transcribed_RNA"/>
</dbReference>